<dbReference type="SMART" id="SM00906">
    <property type="entry name" value="Fungal_trans"/>
    <property type="match status" value="1"/>
</dbReference>
<comment type="caution">
    <text evidence="5">The sequence shown here is derived from an EMBL/GenBank/DDBJ whole genome shotgun (WGS) entry which is preliminary data.</text>
</comment>
<dbReference type="GO" id="GO:0008270">
    <property type="term" value="F:zinc ion binding"/>
    <property type="evidence" value="ECO:0007669"/>
    <property type="project" value="InterPro"/>
</dbReference>
<dbReference type="GO" id="GO:0006351">
    <property type="term" value="P:DNA-templated transcription"/>
    <property type="evidence" value="ECO:0007669"/>
    <property type="project" value="InterPro"/>
</dbReference>
<dbReference type="PANTHER" id="PTHR31001:SF85">
    <property type="entry name" value="ZN(II)2CYS6 TRANSCRIPTION FACTOR (EUROFUNG)"/>
    <property type="match status" value="1"/>
</dbReference>
<dbReference type="GO" id="GO:0003677">
    <property type="term" value="F:DNA binding"/>
    <property type="evidence" value="ECO:0007669"/>
    <property type="project" value="InterPro"/>
</dbReference>
<evidence type="ECO:0000313" key="6">
    <source>
        <dbReference type="Proteomes" id="UP000567885"/>
    </source>
</evidence>
<gene>
    <name evidence="5" type="ORF">FHETE_7825</name>
</gene>
<comment type="subcellular location">
    <subcellularLocation>
        <location evidence="1">Nucleus</location>
    </subcellularLocation>
</comment>
<proteinExistence type="predicted"/>
<dbReference type="GO" id="GO:0005634">
    <property type="term" value="C:nucleus"/>
    <property type="evidence" value="ECO:0007669"/>
    <property type="project" value="UniProtKB-SubCell"/>
</dbReference>
<accession>A0A8H5WLY2</accession>
<reference evidence="5 6" key="1">
    <citation type="submission" date="2020-05" db="EMBL/GenBank/DDBJ databases">
        <title>Identification and distribution of gene clusters putatively required for synthesis of sphingolipid metabolism inhibitors in phylogenetically diverse species of the filamentous fungus Fusarium.</title>
        <authorList>
            <person name="Kim H.-S."/>
            <person name="Busman M."/>
            <person name="Brown D.W."/>
            <person name="Divon H."/>
            <person name="Uhlig S."/>
            <person name="Proctor R.H."/>
        </authorList>
    </citation>
    <scope>NUCLEOTIDE SEQUENCE [LARGE SCALE GENOMIC DNA]</scope>
    <source>
        <strain evidence="5 6">NRRL 20693</strain>
    </source>
</reference>
<keyword evidence="6" id="KW-1185">Reference proteome</keyword>
<evidence type="ECO:0000256" key="1">
    <source>
        <dbReference type="ARBA" id="ARBA00004123"/>
    </source>
</evidence>
<dbReference type="Pfam" id="PF04082">
    <property type="entry name" value="Fungal_trans"/>
    <property type="match status" value="1"/>
</dbReference>
<keyword evidence="2" id="KW-0539">Nucleus</keyword>
<organism evidence="5 6">
    <name type="scientific">Fusarium heterosporum</name>
    <dbReference type="NCBI Taxonomy" id="42747"/>
    <lineage>
        <taxon>Eukaryota</taxon>
        <taxon>Fungi</taxon>
        <taxon>Dikarya</taxon>
        <taxon>Ascomycota</taxon>
        <taxon>Pezizomycotina</taxon>
        <taxon>Sordariomycetes</taxon>
        <taxon>Hypocreomycetidae</taxon>
        <taxon>Hypocreales</taxon>
        <taxon>Nectriaceae</taxon>
        <taxon>Fusarium</taxon>
        <taxon>Fusarium heterosporum species complex</taxon>
    </lineage>
</organism>
<dbReference type="Proteomes" id="UP000567885">
    <property type="component" value="Unassembled WGS sequence"/>
</dbReference>
<feature type="domain" description="Xylanolytic transcriptional activator regulatory" evidence="4">
    <location>
        <begin position="299"/>
        <end position="372"/>
    </location>
</feature>
<dbReference type="PANTHER" id="PTHR31001">
    <property type="entry name" value="UNCHARACTERIZED TRANSCRIPTIONAL REGULATORY PROTEIN"/>
    <property type="match status" value="1"/>
</dbReference>
<sequence length="698" mass="79140">MFSGFKIRLTILMRPHRSIRAYWRAITANSARSNAIVSELIPVGQRDLRSVNASTDTQEKNPKCPAPGEDQETFDTAGLAQDMSEVSTRSSPAASSTYTSQGLAGPGKLVVQNGGYKFHDNYIWVTIHDNLVEMRHILDQETSDDEVCKSCDSPVPHEDVDLLLSKTPALNLADDIPLPFQILRLWQIFLERVNPVTKMLHTPTTEQLIISAMTNHSDISNKSRALLFAIYLLSVVSLSDEEAMTTLNLRKDKAIQRFTKGLKTALSKVNFLRNYDMEVLQALVLYLISLRGRSNHDAVWVLSGVVIRIANKMGVHRDGDTLDLTPFETEIRRRVWWQIIVLDSMYAATSGMKPTFLPTGSNTRMPQNVNDTDFSAESTVIKSRDGPTDMAFVLVLYEIIDFIREHLSADFENLVFGGRDIEPGTPEYITYVDSLNELRTLADQLDARIGEVEKQYCDPSGNVLRNMALNIRSFIVNQAKAMATPIHETPEWGTEVNNSRDNFYRIWITHNENEIALYETAERSPFLYMFKCFFHLDSLLFLASQLVDRSPVGSLADRTWRLFDRFYYSHEQLWNFNQRSTLHLARLLLKAWGTREKALQQIEVSVDEPPFISKLKLAVLQTEMMWMGYKDQPAQIPGSGFPQHHLDPMQFGEALQDDLLQDSSSNGGWMATGNDQSIESQTPVLPLFGFFNSTATSW</sequence>
<feature type="region of interest" description="Disordered" evidence="3">
    <location>
        <begin position="50"/>
        <end position="73"/>
    </location>
</feature>
<dbReference type="AlphaFoldDB" id="A0A8H5WLY2"/>
<name>A0A8H5WLY2_FUSHE</name>
<dbReference type="OrthoDB" id="2269373at2759"/>
<protein>
    <recommendedName>
        <fullName evidence="4">Xylanolytic transcriptional activator regulatory domain-containing protein</fullName>
    </recommendedName>
</protein>
<evidence type="ECO:0000256" key="2">
    <source>
        <dbReference type="ARBA" id="ARBA00023242"/>
    </source>
</evidence>
<dbReference type="CDD" id="cd12148">
    <property type="entry name" value="fungal_TF_MHR"/>
    <property type="match status" value="1"/>
</dbReference>
<evidence type="ECO:0000313" key="5">
    <source>
        <dbReference type="EMBL" id="KAF5662719.1"/>
    </source>
</evidence>
<evidence type="ECO:0000259" key="4">
    <source>
        <dbReference type="SMART" id="SM00906"/>
    </source>
</evidence>
<dbReference type="InterPro" id="IPR007219">
    <property type="entry name" value="XnlR_reg_dom"/>
</dbReference>
<dbReference type="InterPro" id="IPR050613">
    <property type="entry name" value="Sec_Metabolite_Reg"/>
</dbReference>
<dbReference type="EMBL" id="JAAGWQ010000159">
    <property type="protein sequence ID" value="KAF5662719.1"/>
    <property type="molecule type" value="Genomic_DNA"/>
</dbReference>
<evidence type="ECO:0000256" key="3">
    <source>
        <dbReference type="SAM" id="MobiDB-lite"/>
    </source>
</evidence>